<keyword evidence="3" id="KW-1185">Reference proteome</keyword>
<geneLocation type="plasmid" evidence="2 3">
    <name>pBb</name>
</geneLocation>
<protein>
    <recommendedName>
        <fullName evidence="4">Group-specific protein</fullName>
    </recommendedName>
</protein>
<dbReference type="RefSeq" id="WP_043938509.1">
    <property type="nucleotide sequence ID" value="NZ_CP007513.1"/>
</dbReference>
<evidence type="ECO:0000256" key="1">
    <source>
        <dbReference type="SAM" id="Phobius"/>
    </source>
</evidence>
<accession>A0A9W3LG54</accession>
<dbReference type="Proteomes" id="UP000031778">
    <property type="component" value="Plasmid pBb"/>
</dbReference>
<dbReference type="KEGG" id="bby:CY96_27430"/>
<evidence type="ECO:0000313" key="2">
    <source>
        <dbReference type="EMBL" id="AHX21582.1"/>
    </source>
</evidence>
<name>A0A9W3LG54_9BACI</name>
<feature type="transmembrane region" description="Helical" evidence="1">
    <location>
        <begin position="6"/>
        <end position="25"/>
    </location>
</feature>
<evidence type="ECO:0008006" key="4">
    <source>
        <dbReference type="Google" id="ProtNLM"/>
    </source>
</evidence>
<feature type="transmembrane region" description="Helical" evidence="1">
    <location>
        <begin position="75"/>
        <end position="93"/>
    </location>
</feature>
<reference evidence="3" key="1">
    <citation type="submission" date="2014-03" db="EMBL/GenBank/DDBJ databases">
        <title>The Complete Genome Sequence of Bacillus bombyseptieus.</title>
        <authorList>
            <person name="Cheng T."/>
            <person name="Lin P."/>
            <person name="Jin S."/>
            <person name="Wu Y."/>
            <person name="Fu B."/>
            <person name="Long R."/>
            <person name="Liu D."/>
            <person name="Guo Y."/>
            <person name="Peng L."/>
            <person name="Xia Q."/>
        </authorList>
    </citation>
    <scope>NUCLEOTIDE SEQUENCE [LARGE SCALE GENOMIC DNA]</scope>
    <source>
        <strain evidence="3">wang</strain>
        <plasmid evidence="3">pBb</plasmid>
    </source>
</reference>
<proteinExistence type="predicted"/>
<dbReference type="AlphaFoldDB" id="A0A9W3LG54"/>
<evidence type="ECO:0000313" key="3">
    <source>
        <dbReference type="Proteomes" id="UP000031778"/>
    </source>
</evidence>
<dbReference type="EMBL" id="CP007513">
    <property type="protein sequence ID" value="AHX21582.1"/>
    <property type="molecule type" value="Genomic_DNA"/>
</dbReference>
<keyword evidence="1" id="KW-1133">Transmembrane helix</keyword>
<keyword evidence="2" id="KW-0614">Plasmid</keyword>
<sequence>MEFIKYVVIIIIALSCLSELYMFKFQKSKEARDERGLEIQYKTTNFLYNILYLGIVILFLLNILQYITAEQFVNILLYFFISLGIIKVAYSFWRRSY</sequence>
<gene>
    <name evidence="2" type="ORF">CY96_27430</name>
</gene>
<feature type="transmembrane region" description="Helical" evidence="1">
    <location>
        <begin position="46"/>
        <end position="69"/>
    </location>
</feature>
<keyword evidence="1" id="KW-0472">Membrane</keyword>
<keyword evidence="1" id="KW-0812">Transmembrane</keyword>
<organism evidence="2 3">
    <name type="scientific">Bacillus bombysepticus str. Wang</name>
    <dbReference type="NCBI Taxonomy" id="1330043"/>
    <lineage>
        <taxon>Bacteria</taxon>
        <taxon>Bacillati</taxon>
        <taxon>Bacillota</taxon>
        <taxon>Bacilli</taxon>
        <taxon>Bacillales</taxon>
        <taxon>Bacillaceae</taxon>
        <taxon>Bacillus</taxon>
        <taxon>Bacillus cereus group</taxon>
    </lineage>
</organism>
<dbReference type="PROSITE" id="PS51257">
    <property type="entry name" value="PROKAR_LIPOPROTEIN"/>
    <property type="match status" value="1"/>
</dbReference>